<feature type="domain" description="Peptidase S33 tripeptidyl aminopeptidase-like C-terminal" evidence="3">
    <location>
        <begin position="409"/>
        <end position="489"/>
    </location>
</feature>
<dbReference type="GO" id="GO:0006508">
    <property type="term" value="P:proteolysis"/>
    <property type="evidence" value="ECO:0007669"/>
    <property type="project" value="InterPro"/>
</dbReference>
<proteinExistence type="inferred from homology"/>
<dbReference type="Proteomes" id="UP001140979">
    <property type="component" value="Unassembled WGS sequence"/>
</dbReference>
<dbReference type="Gene3D" id="3.40.50.1820">
    <property type="entry name" value="alpha/beta hydrolase"/>
    <property type="match status" value="1"/>
</dbReference>
<dbReference type="InterPro" id="IPR002410">
    <property type="entry name" value="Peptidase_S33"/>
</dbReference>
<dbReference type="EMBL" id="JAKNBA010000019">
    <property type="protein sequence ID" value="MDE1242841.1"/>
    <property type="molecule type" value="Genomic_DNA"/>
</dbReference>
<dbReference type="Pfam" id="PF08386">
    <property type="entry name" value="Abhydrolase_4"/>
    <property type="match status" value="1"/>
</dbReference>
<dbReference type="PROSITE" id="PS51257">
    <property type="entry name" value="PROKAR_LIPOPROTEIN"/>
    <property type="match status" value="1"/>
</dbReference>
<accession>A0A9X4EWL7</accession>
<evidence type="ECO:0000313" key="4">
    <source>
        <dbReference type="EMBL" id="MDE1242841.1"/>
    </source>
</evidence>
<evidence type="ECO:0000313" key="5">
    <source>
        <dbReference type="Proteomes" id="UP001140979"/>
    </source>
</evidence>
<dbReference type="InterPro" id="IPR013595">
    <property type="entry name" value="Pept_S33_TAP-like_C"/>
</dbReference>
<dbReference type="GO" id="GO:0008233">
    <property type="term" value="F:peptidase activity"/>
    <property type="evidence" value="ECO:0007669"/>
    <property type="project" value="InterPro"/>
</dbReference>
<dbReference type="SUPFAM" id="SSF53474">
    <property type="entry name" value="alpha/beta-Hydrolases"/>
    <property type="match status" value="1"/>
</dbReference>
<reference evidence="4" key="1">
    <citation type="submission" date="2022-02" db="EMBL/GenBank/DDBJ databases">
        <title>Emergence and expansion in Europe of a Vibrio aestuarianus clonal complex pathogenic for oysters.</title>
        <authorList>
            <person name="Mesnil A."/>
            <person name="Travers M.-A."/>
        </authorList>
    </citation>
    <scope>NUCLEOTIDE SEQUENCE</scope>
    <source>
        <strain evidence="4">19_064_11T1</strain>
    </source>
</reference>
<protein>
    <submittedName>
        <fullName evidence="4">Alpha/beta hydrolase</fullName>
    </submittedName>
</protein>
<evidence type="ECO:0000256" key="2">
    <source>
        <dbReference type="ARBA" id="ARBA00022801"/>
    </source>
</evidence>
<dbReference type="PANTHER" id="PTHR43248:SF25">
    <property type="entry name" value="AB HYDROLASE-1 DOMAIN-CONTAINING PROTEIN-RELATED"/>
    <property type="match status" value="1"/>
</dbReference>
<dbReference type="PRINTS" id="PR00793">
    <property type="entry name" value="PROAMNOPTASE"/>
</dbReference>
<organism evidence="4 5">
    <name type="scientific">Vibrio aestuarianus</name>
    <dbReference type="NCBI Taxonomy" id="28171"/>
    <lineage>
        <taxon>Bacteria</taxon>
        <taxon>Pseudomonadati</taxon>
        <taxon>Pseudomonadota</taxon>
        <taxon>Gammaproteobacteria</taxon>
        <taxon>Vibrionales</taxon>
        <taxon>Vibrionaceae</taxon>
        <taxon>Vibrio</taxon>
    </lineage>
</organism>
<evidence type="ECO:0000256" key="1">
    <source>
        <dbReference type="ARBA" id="ARBA00010088"/>
    </source>
</evidence>
<sequence>MKSKLALLTIATVIAGCGGEDGKSNSAVSSNSNTFLNLSTLSTQSVSLQPVQCNQMQLVANNYVQPNTVEKCWLLEVPEDYSQPDGKKITVAVAKTASQGTKKGAFIHLNGGPGGMSIDWAEYSNSELSVLSENHDIYFVDQRGTGYSTPSLSCNFEDSATAQQIRDCKNKYVNDGVDLNQYTNVNNALDLLLLEKKLVEVEELEDGWKLYGVSYGTRLAMTMAREEQKQIKAGYQSSSAIQMMVLDGVFPIEMNGVQDMPWSNYEALDRILEVCRRSVGYCDEATFKSALNTKLTEIDDKYYDIFLNYLTTISMRRDDNEPLDRQLNPVEFIKQSKVIIESLLDALISHRANSYDPSYPSQFAAMGLANICAEEPVKSKYFTSHHESREKWGSAVQKAVDGSTHFGLTLEACQAINVEPVDSSFYASMESVNYPVLILNGANDGITPPALADVSAKKFTNMLSLTYDQGSHGILTDAQDRAPCLKSLVLSSINEPEDMLSLDTTCLNTQDFKYVADMN</sequence>
<dbReference type="InterPro" id="IPR029058">
    <property type="entry name" value="AB_hydrolase_fold"/>
</dbReference>
<dbReference type="InterPro" id="IPR051601">
    <property type="entry name" value="Serine_prot/Carboxylest_S33"/>
</dbReference>
<name>A0A9X4EWL7_9VIBR</name>
<evidence type="ECO:0000259" key="3">
    <source>
        <dbReference type="Pfam" id="PF08386"/>
    </source>
</evidence>
<dbReference type="RefSeq" id="WP_274683373.1">
    <property type="nucleotide sequence ID" value="NZ_JAKNBA010000019.1"/>
</dbReference>
<comment type="caution">
    <text evidence="4">The sequence shown here is derived from an EMBL/GenBank/DDBJ whole genome shotgun (WGS) entry which is preliminary data.</text>
</comment>
<keyword evidence="2 4" id="KW-0378">Hydrolase</keyword>
<comment type="similarity">
    <text evidence="1">Belongs to the peptidase S33 family.</text>
</comment>
<dbReference type="PANTHER" id="PTHR43248">
    <property type="entry name" value="2-SUCCINYL-6-HYDROXY-2,4-CYCLOHEXADIENE-1-CARBOXYLATE SYNTHASE"/>
    <property type="match status" value="1"/>
</dbReference>
<dbReference type="AlphaFoldDB" id="A0A9X4EWL7"/>
<gene>
    <name evidence="4" type="ORF">L9W94_11905</name>
</gene>